<organism evidence="1">
    <name type="scientific">Spirodela intermedia</name>
    <name type="common">Intermediate duckweed</name>
    <dbReference type="NCBI Taxonomy" id="51605"/>
    <lineage>
        <taxon>Eukaryota</taxon>
        <taxon>Viridiplantae</taxon>
        <taxon>Streptophyta</taxon>
        <taxon>Embryophyta</taxon>
        <taxon>Tracheophyta</taxon>
        <taxon>Spermatophyta</taxon>
        <taxon>Magnoliopsida</taxon>
        <taxon>Liliopsida</taxon>
        <taxon>Araceae</taxon>
        <taxon>Lemnoideae</taxon>
        <taxon>Spirodela</taxon>
    </lineage>
</organism>
<reference evidence="1 2" key="1">
    <citation type="submission" date="2019-12" db="EMBL/GenBank/DDBJ databases">
        <authorList>
            <person name="Scholz U."/>
            <person name="Mascher M."/>
            <person name="Fiebig A."/>
        </authorList>
    </citation>
    <scope>NUCLEOTIDE SEQUENCE</scope>
</reference>
<evidence type="ECO:0000313" key="1">
    <source>
        <dbReference type="EMBL" id="CAA2627186.1"/>
    </source>
</evidence>
<gene>
    <name evidence="1" type="ORF">SI7747_10012839</name>
</gene>
<dbReference type="AlphaFoldDB" id="A0A7I8J8A1"/>
<keyword evidence="2" id="KW-1185">Reference proteome</keyword>
<dbReference type="EMBL" id="LR743597">
    <property type="protein sequence ID" value="CAA2627186.1"/>
    <property type="molecule type" value="Genomic_DNA"/>
</dbReference>
<dbReference type="Pfam" id="PF05553">
    <property type="entry name" value="DUF761"/>
    <property type="match status" value="1"/>
</dbReference>
<dbReference type="InterPro" id="IPR008480">
    <property type="entry name" value="DUF761_pln"/>
</dbReference>
<dbReference type="Proteomes" id="UP001189122">
    <property type="component" value="Unassembled WGS sequence"/>
</dbReference>
<name>A0A7I8J8A1_SPIIN</name>
<evidence type="ECO:0000313" key="2">
    <source>
        <dbReference type="Proteomes" id="UP001189122"/>
    </source>
</evidence>
<proteinExistence type="predicted"/>
<accession>A0A7I8J8A1</accession>
<protein>
    <submittedName>
        <fullName evidence="1">Uncharacterized protein</fullName>
    </submittedName>
</protein>
<sequence>MGSAEEKLPGTNQLEGIDLRAELFIAAFREKMREESQRSSDYRLETLSPGL</sequence>
<dbReference type="EMBL" id="CACRZD030000010">
    <property type="protein sequence ID" value="CAA6666446.1"/>
    <property type="molecule type" value="Genomic_DNA"/>
</dbReference>